<name>A0A6J4RMH7_9ACTN</name>
<accession>A0A6J4RMH7</accession>
<dbReference type="AlphaFoldDB" id="A0A6J4RMH7"/>
<reference evidence="2" key="1">
    <citation type="submission" date="2020-02" db="EMBL/GenBank/DDBJ databases">
        <authorList>
            <person name="Meier V. D."/>
        </authorList>
    </citation>
    <scope>NUCLEOTIDE SEQUENCE</scope>
    <source>
        <strain evidence="2">AVDCRST_MAG67</strain>
    </source>
</reference>
<evidence type="ECO:0000313" key="2">
    <source>
        <dbReference type="EMBL" id="CAA9473150.1"/>
    </source>
</evidence>
<feature type="region of interest" description="Disordered" evidence="1">
    <location>
        <begin position="1"/>
        <end position="22"/>
    </location>
</feature>
<dbReference type="EMBL" id="CADCVQ010000010">
    <property type="protein sequence ID" value="CAA9473150.1"/>
    <property type="molecule type" value="Genomic_DNA"/>
</dbReference>
<organism evidence="2">
    <name type="scientific">uncultured Solirubrobacteraceae bacterium</name>
    <dbReference type="NCBI Taxonomy" id="1162706"/>
    <lineage>
        <taxon>Bacteria</taxon>
        <taxon>Bacillati</taxon>
        <taxon>Actinomycetota</taxon>
        <taxon>Thermoleophilia</taxon>
        <taxon>Solirubrobacterales</taxon>
        <taxon>Solirubrobacteraceae</taxon>
        <taxon>environmental samples</taxon>
    </lineage>
</organism>
<evidence type="ECO:0000256" key="1">
    <source>
        <dbReference type="SAM" id="MobiDB-lite"/>
    </source>
</evidence>
<sequence length="22" mass="2430">MPAEGAMLTRIRVPETAPTEMQ</sequence>
<proteinExistence type="predicted"/>
<protein>
    <submittedName>
        <fullName evidence="2">Uncharacterized protein</fullName>
    </submittedName>
</protein>
<feature type="non-terminal residue" evidence="2">
    <location>
        <position position="22"/>
    </location>
</feature>
<gene>
    <name evidence="2" type="ORF">AVDCRST_MAG67-180</name>
</gene>